<dbReference type="Gene3D" id="3.30.420.10">
    <property type="entry name" value="Ribonuclease H-like superfamily/Ribonuclease H"/>
    <property type="match status" value="2"/>
</dbReference>
<evidence type="ECO:0008006" key="3">
    <source>
        <dbReference type="Google" id="ProtNLM"/>
    </source>
</evidence>
<dbReference type="PANTHER" id="PTHR46068:SF1">
    <property type="entry name" value="TRANSPOSASE IS30-LIKE HTH DOMAIN-CONTAINING PROTEIN"/>
    <property type="match status" value="1"/>
</dbReference>
<accession>A0A1W0WW82</accession>
<keyword evidence="2" id="KW-1185">Reference proteome</keyword>
<dbReference type="InterPro" id="IPR036397">
    <property type="entry name" value="RNaseH_sf"/>
</dbReference>
<reference evidence="2" key="1">
    <citation type="submission" date="2017-01" db="EMBL/GenBank/DDBJ databases">
        <title>Comparative genomics of anhydrobiosis in the tardigrade Hypsibius dujardini.</title>
        <authorList>
            <person name="Yoshida Y."/>
            <person name="Koutsovoulos G."/>
            <person name="Laetsch D."/>
            <person name="Stevens L."/>
            <person name="Kumar S."/>
            <person name="Horikawa D."/>
            <person name="Ishino K."/>
            <person name="Komine S."/>
            <person name="Tomita M."/>
            <person name="Blaxter M."/>
            <person name="Arakawa K."/>
        </authorList>
    </citation>
    <scope>NUCLEOTIDE SEQUENCE [LARGE SCALE GENOMIC DNA]</scope>
    <source>
        <strain evidence="2">Z151</strain>
    </source>
</reference>
<gene>
    <name evidence="1" type="ORF">BV898_06547</name>
</gene>
<dbReference type="EMBL" id="MTYJ01000039">
    <property type="protein sequence ID" value="OQV19433.1"/>
    <property type="molecule type" value="Genomic_DNA"/>
</dbReference>
<dbReference type="PANTHER" id="PTHR46068">
    <property type="entry name" value="PROTEIN CBG27172"/>
    <property type="match status" value="1"/>
</dbReference>
<protein>
    <recommendedName>
        <fullName evidence="3">Mariner Mos1 transposase</fullName>
    </recommendedName>
</protein>
<dbReference type="GO" id="GO:0003676">
    <property type="term" value="F:nucleic acid binding"/>
    <property type="evidence" value="ECO:0007669"/>
    <property type="project" value="InterPro"/>
</dbReference>
<name>A0A1W0WW82_HYPEX</name>
<organism evidence="1 2">
    <name type="scientific">Hypsibius exemplaris</name>
    <name type="common">Freshwater tardigrade</name>
    <dbReference type="NCBI Taxonomy" id="2072580"/>
    <lineage>
        <taxon>Eukaryota</taxon>
        <taxon>Metazoa</taxon>
        <taxon>Ecdysozoa</taxon>
        <taxon>Tardigrada</taxon>
        <taxon>Eutardigrada</taxon>
        <taxon>Parachela</taxon>
        <taxon>Hypsibioidea</taxon>
        <taxon>Hypsibiidae</taxon>
        <taxon>Hypsibius</taxon>
    </lineage>
</organism>
<evidence type="ECO:0000313" key="2">
    <source>
        <dbReference type="Proteomes" id="UP000192578"/>
    </source>
</evidence>
<proteinExistence type="predicted"/>
<evidence type="ECO:0000313" key="1">
    <source>
        <dbReference type="EMBL" id="OQV19433.1"/>
    </source>
</evidence>
<dbReference type="Proteomes" id="UP000192578">
    <property type="component" value="Unassembled WGS sequence"/>
</dbReference>
<comment type="caution">
    <text evidence="1">The sequence shown here is derived from an EMBL/GenBank/DDBJ whole genome shotgun (WGS) entry which is preliminary data.</text>
</comment>
<dbReference type="AlphaFoldDB" id="A0A1W0WW82"/>
<sequence length="609" mass="70985">MAERYDVSERTIRRILSKNLQSDLLKKTETHALSNKQVQQRLNRGPRFLKLLEGDRWKYVVSFDEFCLSMNDCGGIRDCYYRKKGKPVPESRTKKWKQKFPKKVMCAAGVSYRGATSIYFVSPTSKVDSAFFLNNIVKPIVEKGIPRPYPGKEHKVILHFDIASSHTTPAVYSYPKSKKVKKAIQAVLSSELGRNVSQNSIRMLPIEEIRIDSKVRLDEYHIANEWTSYANQPSTFTFRITCFTNETCIEVAENIRQHPEAFASGLEVFYSLQTLQTKKRSVLVKLWHMRSAESFAKLQLEFPDEDHAYLLVADWKKIEREVSTTILTTEMTDEDFFVSSDEAANIARHLDRVLSVKNMGSDSFTHDMWSRVFWTAESARPDVTAKDLTGEKRSKRKTHMLSDKQVAQRVLKIPRLFQHLNGGKRQYIVSIDEAWCYMSNVNGRRKIYYRFWGKESPQSWLKYCKQKHPREVMFFAGISAHEITAIRFVSPRTKTNSDFYVDRVLKSIFKKDILRLYGKDARSVALHHDSAPSHMALDTVRFFQNSKYRYVPKEDWPSNSPNLSPMDYSINSIFKRKMWKHKSKNFAGLIRAKKREWSDISVDLYVRTL</sequence>